<feature type="non-terminal residue" evidence="3">
    <location>
        <position position="1"/>
    </location>
</feature>
<feature type="chain" id="PRO_5035818735" evidence="2">
    <location>
        <begin position="17"/>
        <end position="100"/>
    </location>
</feature>
<dbReference type="InterPro" id="IPR000884">
    <property type="entry name" value="TSP1_rpt"/>
</dbReference>
<name>A0A8S4NHM0_OWEFU</name>
<evidence type="ECO:0000313" key="4">
    <source>
        <dbReference type="Proteomes" id="UP000749559"/>
    </source>
</evidence>
<dbReference type="FunFam" id="2.20.100.10:FF:000001">
    <property type="entry name" value="semaphorin-5A isoform X1"/>
    <property type="match status" value="1"/>
</dbReference>
<feature type="non-terminal residue" evidence="3">
    <location>
        <position position="100"/>
    </location>
</feature>
<sequence length="100" mass="10820">IVTIAIILAIVSIVAATHVQEVQPIPAPPDITPTMFPPPKIVHYATWTTWESWSDCSTSCGNGTKLRSRTCKIPTRGTQNVIKCKGDSSQIQQCTLGLCP</sequence>
<dbReference type="Pfam" id="PF00090">
    <property type="entry name" value="TSP_1"/>
    <property type="match status" value="1"/>
</dbReference>
<dbReference type="InterPro" id="IPR036383">
    <property type="entry name" value="TSP1_rpt_sf"/>
</dbReference>
<dbReference type="PANTHER" id="PTHR16311">
    <property type="entry name" value="THROMBOSPONDIN TYPE I DOMAIN-CONTAINING 1"/>
    <property type="match status" value="1"/>
</dbReference>
<dbReference type="Gene3D" id="2.20.100.10">
    <property type="entry name" value="Thrombospondin type-1 (TSP1) repeat"/>
    <property type="match status" value="1"/>
</dbReference>
<evidence type="ECO:0000256" key="1">
    <source>
        <dbReference type="ARBA" id="ARBA00023157"/>
    </source>
</evidence>
<feature type="signal peptide" evidence="2">
    <location>
        <begin position="1"/>
        <end position="16"/>
    </location>
</feature>
<dbReference type="SUPFAM" id="SSF82895">
    <property type="entry name" value="TSP-1 type 1 repeat"/>
    <property type="match status" value="1"/>
</dbReference>
<dbReference type="SMART" id="SM00209">
    <property type="entry name" value="TSP1"/>
    <property type="match status" value="1"/>
</dbReference>
<dbReference type="PRINTS" id="PR01705">
    <property type="entry name" value="TSP1REPEAT"/>
</dbReference>
<keyword evidence="2" id="KW-0732">Signal</keyword>
<dbReference type="Proteomes" id="UP000749559">
    <property type="component" value="Unassembled WGS sequence"/>
</dbReference>
<dbReference type="EMBL" id="CAIIXF020000004">
    <property type="protein sequence ID" value="CAH1780916.1"/>
    <property type="molecule type" value="Genomic_DNA"/>
</dbReference>
<dbReference type="OrthoDB" id="6273859at2759"/>
<reference evidence="3" key="1">
    <citation type="submission" date="2022-03" db="EMBL/GenBank/DDBJ databases">
        <authorList>
            <person name="Martin C."/>
        </authorList>
    </citation>
    <scope>NUCLEOTIDE SEQUENCE</scope>
</reference>
<keyword evidence="1" id="KW-1015">Disulfide bond</keyword>
<accession>A0A8S4NHM0</accession>
<organism evidence="3 4">
    <name type="scientific">Owenia fusiformis</name>
    <name type="common">Polychaete worm</name>
    <dbReference type="NCBI Taxonomy" id="6347"/>
    <lineage>
        <taxon>Eukaryota</taxon>
        <taxon>Metazoa</taxon>
        <taxon>Spiralia</taxon>
        <taxon>Lophotrochozoa</taxon>
        <taxon>Annelida</taxon>
        <taxon>Polychaeta</taxon>
        <taxon>Sedentaria</taxon>
        <taxon>Canalipalpata</taxon>
        <taxon>Sabellida</taxon>
        <taxon>Oweniida</taxon>
        <taxon>Oweniidae</taxon>
        <taxon>Owenia</taxon>
    </lineage>
</organism>
<keyword evidence="4" id="KW-1185">Reference proteome</keyword>
<protein>
    <submittedName>
        <fullName evidence="3">Uncharacterized protein</fullName>
    </submittedName>
</protein>
<dbReference type="GO" id="GO:0071944">
    <property type="term" value="C:cell periphery"/>
    <property type="evidence" value="ECO:0007669"/>
    <property type="project" value="TreeGrafter"/>
</dbReference>
<proteinExistence type="predicted"/>
<dbReference type="PANTHER" id="PTHR16311:SF3">
    <property type="entry name" value="THROMBOSPONDIN TYPE-1 DOMAIN-CONTAINING PROTEIN 1"/>
    <property type="match status" value="1"/>
</dbReference>
<gene>
    <name evidence="3" type="ORF">OFUS_LOCUS7550</name>
</gene>
<dbReference type="InterPro" id="IPR038877">
    <property type="entry name" value="THSD1"/>
</dbReference>
<dbReference type="PROSITE" id="PS50092">
    <property type="entry name" value="TSP1"/>
    <property type="match status" value="1"/>
</dbReference>
<evidence type="ECO:0000313" key="3">
    <source>
        <dbReference type="EMBL" id="CAH1780916.1"/>
    </source>
</evidence>
<dbReference type="AlphaFoldDB" id="A0A8S4NHM0"/>
<comment type="caution">
    <text evidence="3">The sequence shown here is derived from an EMBL/GenBank/DDBJ whole genome shotgun (WGS) entry which is preliminary data.</text>
</comment>
<evidence type="ECO:0000256" key="2">
    <source>
        <dbReference type="SAM" id="SignalP"/>
    </source>
</evidence>